<evidence type="ECO:0000313" key="10">
    <source>
        <dbReference type="EMBL" id="MBZ7987005.1"/>
    </source>
</evidence>
<dbReference type="PANTHER" id="PTHR10344">
    <property type="entry name" value="THYMIDYLATE KINASE"/>
    <property type="match status" value="1"/>
</dbReference>
<reference evidence="10 11" key="1">
    <citation type="submission" date="2020-07" db="EMBL/GenBank/DDBJ databases">
        <title>Transfer of Campylobacter canadensis to the novel genus Avispirillum gen. nov., that also includes two novel species recovered from migratory waterfowl: Avispirillum anseris sp. nov. and Avispirillum brantae sp. nov.</title>
        <authorList>
            <person name="Miller W.G."/>
            <person name="Chapman M.H."/>
            <person name="Yee E."/>
            <person name="Inglis G.D."/>
        </authorList>
    </citation>
    <scope>NUCLEOTIDE SEQUENCE [LARGE SCALE GENOMIC DNA]</scope>
    <source>
        <strain evidence="10 11">L283</strain>
    </source>
</reference>
<evidence type="ECO:0000313" key="11">
    <source>
        <dbReference type="Proteomes" id="UP000786183"/>
    </source>
</evidence>
<keyword evidence="4 8" id="KW-0547">Nucleotide-binding</keyword>
<dbReference type="RefSeq" id="WP_172233186.1">
    <property type="nucleotide sequence ID" value="NZ_CP035946.1"/>
</dbReference>
<keyword evidence="6 8" id="KW-0067">ATP-binding</keyword>
<gene>
    <name evidence="8" type="primary">tmk</name>
    <name evidence="10" type="ORF">AVCANL283_02575</name>
</gene>
<dbReference type="NCBIfam" id="TIGR00041">
    <property type="entry name" value="DTMP_kinase"/>
    <property type="match status" value="1"/>
</dbReference>
<comment type="caution">
    <text evidence="8">Lacks conserved residue(s) required for the propagation of feature annotation.</text>
</comment>
<dbReference type="Gene3D" id="3.40.50.300">
    <property type="entry name" value="P-loop containing nucleotide triphosphate hydrolases"/>
    <property type="match status" value="1"/>
</dbReference>
<evidence type="ECO:0000256" key="3">
    <source>
        <dbReference type="ARBA" id="ARBA00022727"/>
    </source>
</evidence>
<dbReference type="InterPro" id="IPR018094">
    <property type="entry name" value="Thymidylate_kinase"/>
</dbReference>
<protein>
    <recommendedName>
        <fullName evidence="8">Thymidylate kinase</fullName>
        <ecNumber evidence="8">2.7.4.9</ecNumber>
    </recommendedName>
    <alternativeName>
        <fullName evidence="8">dTMP kinase</fullName>
    </alternativeName>
</protein>
<keyword evidence="3 8" id="KW-0545">Nucleotide biosynthesis</keyword>
<keyword evidence="5 8" id="KW-0418">Kinase</keyword>
<evidence type="ECO:0000256" key="4">
    <source>
        <dbReference type="ARBA" id="ARBA00022741"/>
    </source>
</evidence>
<dbReference type="Pfam" id="PF02223">
    <property type="entry name" value="Thymidylate_kin"/>
    <property type="match status" value="1"/>
</dbReference>
<accession>A0ABS7WSP6</accession>
<dbReference type="EC" id="2.7.4.9" evidence="8"/>
<evidence type="ECO:0000256" key="7">
    <source>
        <dbReference type="ARBA" id="ARBA00048743"/>
    </source>
</evidence>
<proteinExistence type="inferred from homology"/>
<keyword evidence="2 8" id="KW-0808">Transferase</keyword>
<evidence type="ECO:0000259" key="9">
    <source>
        <dbReference type="Pfam" id="PF02223"/>
    </source>
</evidence>
<dbReference type="InterPro" id="IPR039430">
    <property type="entry name" value="Thymidylate_kin-like_dom"/>
</dbReference>
<dbReference type="Proteomes" id="UP000786183">
    <property type="component" value="Unassembled WGS sequence"/>
</dbReference>
<dbReference type="PANTHER" id="PTHR10344:SF4">
    <property type="entry name" value="UMP-CMP KINASE 2, MITOCHONDRIAL"/>
    <property type="match status" value="1"/>
</dbReference>
<comment type="similarity">
    <text evidence="1 8">Belongs to the thymidylate kinase family.</text>
</comment>
<dbReference type="GO" id="GO:0004798">
    <property type="term" value="F:dTMP kinase activity"/>
    <property type="evidence" value="ECO:0007669"/>
    <property type="project" value="UniProtKB-EC"/>
</dbReference>
<dbReference type="HAMAP" id="MF_00165">
    <property type="entry name" value="Thymidylate_kinase"/>
    <property type="match status" value="1"/>
</dbReference>
<evidence type="ECO:0000256" key="5">
    <source>
        <dbReference type="ARBA" id="ARBA00022777"/>
    </source>
</evidence>
<evidence type="ECO:0000256" key="6">
    <source>
        <dbReference type="ARBA" id="ARBA00022840"/>
    </source>
</evidence>
<comment type="catalytic activity">
    <reaction evidence="7 8">
        <text>dTMP + ATP = dTDP + ADP</text>
        <dbReference type="Rhea" id="RHEA:13517"/>
        <dbReference type="ChEBI" id="CHEBI:30616"/>
        <dbReference type="ChEBI" id="CHEBI:58369"/>
        <dbReference type="ChEBI" id="CHEBI:63528"/>
        <dbReference type="ChEBI" id="CHEBI:456216"/>
        <dbReference type="EC" id="2.7.4.9"/>
    </reaction>
</comment>
<comment type="caution">
    <text evidence="10">The sequence shown here is derived from an EMBL/GenBank/DDBJ whole genome shotgun (WGS) entry which is preliminary data.</text>
</comment>
<dbReference type="EMBL" id="JACGBB010000004">
    <property type="protein sequence ID" value="MBZ7987005.1"/>
    <property type="molecule type" value="Genomic_DNA"/>
</dbReference>
<evidence type="ECO:0000256" key="2">
    <source>
        <dbReference type="ARBA" id="ARBA00022679"/>
    </source>
</evidence>
<evidence type="ECO:0000256" key="1">
    <source>
        <dbReference type="ARBA" id="ARBA00009776"/>
    </source>
</evidence>
<evidence type="ECO:0000256" key="8">
    <source>
        <dbReference type="HAMAP-Rule" id="MF_00165"/>
    </source>
</evidence>
<dbReference type="InterPro" id="IPR027417">
    <property type="entry name" value="P-loop_NTPase"/>
</dbReference>
<dbReference type="SUPFAM" id="SSF52540">
    <property type="entry name" value="P-loop containing nucleoside triphosphate hydrolases"/>
    <property type="match status" value="1"/>
</dbReference>
<sequence length="188" mass="22059">MSYIVFEGADFVGKSTQIELLKKDYKNAIFVNEPGFTELGKSLRKLILNENMSDDCRNFLFLADRAQLFSSLDFNKIIISDRSFISHLAYASKKDYDLLLQCNLKVMKNVLPSAVIYLYLEKEEFLKRMKNRNLDEIEKKGVEYFLKVQKNYERVLEKLNLNMIKINASEDILNINKKIKDFINDKCN</sequence>
<name>A0ABS7WSP6_9BACT</name>
<feature type="domain" description="Thymidylate kinase-like" evidence="9">
    <location>
        <begin position="6"/>
        <end position="179"/>
    </location>
</feature>
<keyword evidence="11" id="KW-1185">Reference proteome</keyword>
<comment type="function">
    <text evidence="8">Phosphorylation of dTMP to form dTDP in both de novo and salvage pathways of dTTP synthesis.</text>
</comment>
<dbReference type="CDD" id="cd01672">
    <property type="entry name" value="TMPK"/>
    <property type="match status" value="1"/>
</dbReference>
<organism evidence="10 11">
    <name type="scientific">Campylobacter canadensis</name>
    <dbReference type="NCBI Taxonomy" id="449520"/>
    <lineage>
        <taxon>Bacteria</taxon>
        <taxon>Pseudomonadati</taxon>
        <taxon>Campylobacterota</taxon>
        <taxon>Epsilonproteobacteria</taxon>
        <taxon>Campylobacterales</taxon>
        <taxon>Campylobacteraceae</taxon>
        <taxon>Campylobacter</taxon>
    </lineage>
</organism>